<dbReference type="STRING" id="36166.T1GJD7"/>
<evidence type="ECO:0000256" key="13">
    <source>
        <dbReference type="ARBA" id="ARBA00052491"/>
    </source>
</evidence>
<comment type="catalytic activity">
    <reaction evidence="12">
        <text>dopamine + hexadecanoyl-CoA = N-hexadecanoyl-dopamine + CoA + H(+)</text>
        <dbReference type="Rhea" id="RHEA:51376"/>
        <dbReference type="ChEBI" id="CHEBI:15378"/>
        <dbReference type="ChEBI" id="CHEBI:57287"/>
        <dbReference type="ChEBI" id="CHEBI:57379"/>
        <dbReference type="ChEBI" id="CHEBI:59905"/>
        <dbReference type="ChEBI" id="CHEBI:134058"/>
    </reaction>
    <physiologicalReaction direction="left-to-right" evidence="12">
        <dbReference type="Rhea" id="RHEA:51377"/>
    </physiologicalReaction>
</comment>
<dbReference type="CDD" id="cd04301">
    <property type="entry name" value="NAT_SF"/>
    <property type="match status" value="1"/>
</dbReference>
<comment type="catalytic activity">
    <reaction evidence="13">
        <text>serotonin + acetyl-CoA = N-acetylserotonin + CoA + H(+)</text>
        <dbReference type="Rhea" id="RHEA:25217"/>
        <dbReference type="ChEBI" id="CHEBI:15378"/>
        <dbReference type="ChEBI" id="CHEBI:17697"/>
        <dbReference type="ChEBI" id="CHEBI:57287"/>
        <dbReference type="ChEBI" id="CHEBI:57288"/>
        <dbReference type="ChEBI" id="CHEBI:350546"/>
        <dbReference type="EC" id="2.3.1.87"/>
    </reaction>
    <physiologicalReaction direction="left-to-right" evidence="13">
        <dbReference type="Rhea" id="RHEA:25218"/>
    </physiologicalReaction>
</comment>
<dbReference type="Gene3D" id="3.40.630.30">
    <property type="match status" value="1"/>
</dbReference>
<keyword evidence="1" id="KW-0808">Transferase</keyword>
<organism evidence="15 16">
    <name type="scientific">Megaselia scalaris</name>
    <name type="common">Humpbacked fly</name>
    <name type="synonym">Phora scalaris</name>
    <dbReference type="NCBI Taxonomy" id="36166"/>
    <lineage>
        <taxon>Eukaryota</taxon>
        <taxon>Metazoa</taxon>
        <taxon>Ecdysozoa</taxon>
        <taxon>Arthropoda</taxon>
        <taxon>Hexapoda</taxon>
        <taxon>Insecta</taxon>
        <taxon>Pterygota</taxon>
        <taxon>Neoptera</taxon>
        <taxon>Endopterygota</taxon>
        <taxon>Diptera</taxon>
        <taxon>Brachycera</taxon>
        <taxon>Muscomorpha</taxon>
        <taxon>Platypezoidea</taxon>
        <taxon>Phoridae</taxon>
        <taxon>Megaseliini</taxon>
        <taxon>Megaselia</taxon>
    </lineage>
</organism>
<comment type="catalytic activity">
    <reaction evidence="9">
        <text>dopamine + acetyl-CoA = N-acetyldopamine + CoA + H(+)</text>
        <dbReference type="Rhea" id="RHEA:51388"/>
        <dbReference type="ChEBI" id="CHEBI:15378"/>
        <dbReference type="ChEBI" id="CHEBI:57287"/>
        <dbReference type="ChEBI" id="CHEBI:57288"/>
        <dbReference type="ChEBI" id="CHEBI:59905"/>
        <dbReference type="ChEBI" id="CHEBI:125678"/>
    </reaction>
    <physiologicalReaction direction="left-to-right" evidence="9">
        <dbReference type="Rhea" id="RHEA:51389"/>
    </physiologicalReaction>
</comment>
<dbReference type="SUPFAM" id="SSF55729">
    <property type="entry name" value="Acyl-CoA N-acyltransferases (Nat)"/>
    <property type="match status" value="1"/>
</dbReference>
<evidence type="ECO:0000256" key="2">
    <source>
        <dbReference type="ARBA" id="ARBA00023315"/>
    </source>
</evidence>
<reference evidence="15" key="2">
    <citation type="submission" date="2015-06" db="UniProtKB">
        <authorList>
            <consortium name="EnsemblMetazoa"/>
        </authorList>
    </citation>
    <scope>IDENTIFICATION</scope>
</reference>
<feature type="domain" description="N-acetyltransferase" evidence="14">
    <location>
        <begin position="5"/>
        <end position="208"/>
    </location>
</feature>
<dbReference type="InterPro" id="IPR016181">
    <property type="entry name" value="Acyl_CoA_acyltransferase"/>
</dbReference>
<dbReference type="PROSITE" id="PS51186">
    <property type="entry name" value="GNAT"/>
    <property type="match status" value="1"/>
</dbReference>
<comment type="catalytic activity">
    <reaction evidence="10">
        <text>serotonin + (9Z)-octadecenoyl-CoA = N-(9Z-octadecenoyl)-serotonin + CoA + H(+)</text>
        <dbReference type="Rhea" id="RHEA:51392"/>
        <dbReference type="ChEBI" id="CHEBI:15378"/>
        <dbReference type="ChEBI" id="CHEBI:57287"/>
        <dbReference type="ChEBI" id="CHEBI:57387"/>
        <dbReference type="ChEBI" id="CHEBI:134064"/>
        <dbReference type="ChEBI" id="CHEBI:350546"/>
    </reaction>
    <physiologicalReaction direction="left-to-right" evidence="10">
        <dbReference type="Rhea" id="RHEA:51393"/>
    </physiologicalReaction>
</comment>
<evidence type="ECO:0000256" key="1">
    <source>
        <dbReference type="ARBA" id="ARBA00022679"/>
    </source>
</evidence>
<evidence type="ECO:0000256" key="10">
    <source>
        <dbReference type="ARBA" id="ARBA00051823"/>
    </source>
</evidence>
<dbReference type="Pfam" id="PF00583">
    <property type="entry name" value="Acetyltransf_1"/>
    <property type="match status" value="1"/>
</dbReference>
<accession>T1GJD7</accession>
<dbReference type="EnsemblMetazoa" id="MESCA003583-RA">
    <property type="protein sequence ID" value="MESCA003583-PA"/>
    <property type="gene ID" value="MESCA003583"/>
</dbReference>
<comment type="catalytic activity">
    <reaction evidence="11">
        <text>serotonin + hexadecanoyl-CoA = N-hexadecanoyl-serotonin + CoA + H(+)</text>
        <dbReference type="Rhea" id="RHEA:51384"/>
        <dbReference type="ChEBI" id="CHEBI:15378"/>
        <dbReference type="ChEBI" id="CHEBI:57287"/>
        <dbReference type="ChEBI" id="CHEBI:57379"/>
        <dbReference type="ChEBI" id="CHEBI:134059"/>
        <dbReference type="ChEBI" id="CHEBI:350546"/>
    </reaction>
    <physiologicalReaction direction="left-to-right" evidence="11">
        <dbReference type="Rhea" id="RHEA:51385"/>
    </physiologicalReaction>
</comment>
<sequence length="208" mass="23749">MQTIITYRLAESKDEPSVLKLLREHFYTDEPLSKSQGYHDAADEQFAIGTIKFNTCTVAECDGHIVGFRLAYPSNKDNQVAAAYSGRPNTAFEKLMGFVCALERKSNVFARYQVDTVMQGHMLCVHSDFRGKGIARRLYEENMELAKQKGFPVYVCDCTSLFSARLCEKLGMEQTATMEFHEYCDENGKPYYSPEPPHDYARSYAKRL</sequence>
<evidence type="ECO:0000256" key="12">
    <source>
        <dbReference type="ARBA" id="ARBA00052335"/>
    </source>
</evidence>
<protein>
    <recommendedName>
        <fullName evidence="5">aralkylamine N-acetyltransferase</fullName>
        <ecNumber evidence="5">2.3.1.87</ecNumber>
    </recommendedName>
</protein>
<dbReference type="GO" id="GO:0004059">
    <property type="term" value="F:aralkylamine N-acetyltransferase activity"/>
    <property type="evidence" value="ECO:0007669"/>
    <property type="project" value="UniProtKB-EC"/>
</dbReference>
<evidence type="ECO:0000256" key="4">
    <source>
        <dbReference type="ARBA" id="ARBA00038182"/>
    </source>
</evidence>
<evidence type="ECO:0000259" key="14">
    <source>
        <dbReference type="PROSITE" id="PS51186"/>
    </source>
</evidence>
<comment type="catalytic activity">
    <reaction evidence="7">
        <text>serotonin + octadecanoyl-CoA = N-octadecanoyl-serotonin + CoA + H(+)</text>
        <dbReference type="Rhea" id="RHEA:51400"/>
        <dbReference type="ChEBI" id="CHEBI:15378"/>
        <dbReference type="ChEBI" id="CHEBI:57287"/>
        <dbReference type="ChEBI" id="CHEBI:57394"/>
        <dbReference type="ChEBI" id="CHEBI:134065"/>
        <dbReference type="ChEBI" id="CHEBI:350546"/>
    </reaction>
    <physiologicalReaction direction="left-to-right" evidence="7">
        <dbReference type="Rhea" id="RHEA:51401"/>
    </physiologicalReaction>
</comment>
<comment type="catalytic activity">
    <reaction evidence="6">
        <text>dopamine + (9Z)-octadecenoyl-CoA = N-(9Z-octadecanoyl)-dopamine + CoA + H(+)</text>
        <dbReference type="Rhea" id="RHEA:51380"/>
        <dbReference type="ChEBI" id="CHEBI:15378"/>
        <dbReference type="ChEBI" id="CHEBI:31883"/>
        <dbReference type="ChEBI" id="CHEBI:57287"/>
        <dbReference type="ChEBI" id="CHEBI:57387"/>
        <dbReference type="ChEBI" id="CHEBI:59905"/>
    </reaction>
    <physiologicalReaction direction="left-to-right" evidence="6">
        <dbReference type="Rhea" id="RHEA:51381"/>
    </physiologicalReaction>
</comment>
<dbReference type="EMBL" id="CAQQ02134837">
    <property type="status" value="NOT_ANNOTATED_CDS"/>
    <property type="molecule type" value="Genomic_DNA"/>
</dbReference>
<proteinExistence type="inferred from homology"/>
<evidence type="ECO:0000256" key="7">
    <source>
        <dbReference type="ARBA" id="ARBA00050849"/>
    </source>
</evidence>
<evidence type="ECO:0000256" key="6">
    <source>
        <dbReference type="ARBA" id="ARBA00050189"/>
    </source>
</evidence>
<reference evidence="16" key="1">
    <citation type="submission" date="2013-02" db="EMBL/GenBank/DDBJ databases">
        <authorList>
            <person name="Hughes D."/>
        </authorList>
    </citation>
    <scope>NUCLEOTIDE SEQUENCE</scope>
    <source>
        <strain>Durham</strain>
        <strain evidence="16">NC isolate 2 -- Noor lab</strain>
    </source>
</reference>
<dbReference type="FunFam" id="3.40.630.30:FF:000046">
    <property type="entry name" value="Dopamine N-acetyltransferase"/>
    <property type="match status" value="1"/>
</dbReference>
<evidence type="ECO:0000256" key="3">
    <source>
        <dbReference type="ARBA" id="ARBA00037926"/>
    </source>
</evidence>
<keyword evidence="2" id="KW-0012">Acyltransferase</keyword>
<dbReference type="PANTHER" id="PTHR20905">
    <property type="entry name" value="N-ACETYLTRANSFERASE-RELATED"/>
    <property type="match status" value="1"/>
</dbReference>
<evidence type="ECO:0000256" key="8">
    <source>
        <dbReference type="ARBA" id="ARBA00051284"/>
    </source>
</evidence>
<dbReference type="PANTHER" id="PTHR20905:SF1">
    <property type="entry name" value="AT07410P-RELATED"/>
    <property type="match status" value="1"/>
</dbReference>
<keyword evidence="16" id="KW-1185">Reference proteome</keyword>
<dbReference type="InterPro" id="IPR000182">
    <property type="entry name" value="GNAT_dom"/>
</dbReference>
<dbReference type="EC" id="2.3.1.87" evidence="5"/>
<evidence type="ECO:0000256" key="9">
    <source>
        <dbReference type="ARBA" id="ARBA00051711"/>
    </source>
</evidence>
<evidence type="ECO:0000313" key="15">
    <source>
        <dbReference type="EnsemblMetazoa" id="MESCA003583-PA"/>
    </source>
</evidence>
<dbReference type="OMA" id="MECIYSI"/>
<comment type="catalytic activity">
    <reaction evidence="8">
        <text>serotonin + (5Z,8Z,11Z,14Z)-eicosatetraenoyl-CoA = N-[(5Z,8Z,11Z,14Z)-eicosatetraenoyl]-serotonin + CoA + H(+)</text>
        <dbReference type="Rhea" id="RHEA:51396"/>
        <dbReference type="ChEBI" id="CHEBI:15378"/>
        <dbReference type="ChEBI" id="CHEBI:57287"/>
        <dbReference type="ChEBI" id="CHEBI:57368"/>
        <dbReference type="ChEBI" id="CHEBI:132255"/>
        <dbReference type="ChEBI" id="CHEBI:350546"/>
    </reaction>
    <physiologicalReaction direction="left-to-right" evidence="8">
        <dbReference type="Rhea" id="RHEA:51397"/>
    </physiologicalReaction>
</comment>
<evidence type="ECO:0000256" key="5">
    <source>
        <dbReference type="ARBA" id="ARBA00039114"/>
    </source>
</evidence>
<evidence type="ECO:0000313" key="16">
    <source>
        <dbReference type="Proteomes" id="UP000015102"/>
    </source>
</evidence>
<dbReference type="AlphaFoldDB" id="T1GJD7"/>
<comment type="pathway">
    <text evidence="3">Aromatic compound metabolism; melatonin biosynthesis; melatonin from serotonin: step 1/2.</text>
</comment>
<name>T1GJD7_MEGSC</name>
<comment type="similarity">
    <text evidence="4">Belongs to the acetyltransferase family. AANAT subfamily.</text>
</comment>
<evidence type="ECO:0000256" key="11">
    <source>
        <dbReference type="ARBA" id="ARBA00052178"/>
    </source>
</evidence>
<dbReference type="HOGENOM" id="CLU_085834_2_0_1"/>
<dbReference type="Proteomes" id="UP000015102">
    <property type="component" value="Unassembled WGS sequence"/>
</dbReference>